<dbReference type="SUPFAM" id="SSF88946">
    <property type="entry name" value="Sigma2 domain of RNA polymerase sigma factors"/>
    <property type="match status" value="1"/>
</dbReference>
<dbReference type="PANTHER" id="PTHR47756">
    <property type="entry name" value="BLL6612 PROTEIN-RELATED"/>
    <property type="match status" value="1"/>
</dbReference>
<dbReference type="Pfam" id="PF04542">
    <property type="entry name" value="Sigma70_r2"/>
    <property type="match status" value="1"/>
</dbReference>
<comment type="similarity">
    <text evidence="1">Belongs to the sigma-70 factor family. ECF subfamily.</text>
</comment>
<dbReference type="Gene3D" id="1.10.1740.10">
    <property type="match status" value="1"/>
</dbReference>
<dbReference type="InterPro" id="IPR013249">
    <property type="entry name" value="RNA_pol_sigma70_r4_t2"/>
</dbReference>
<reference evidence="8 9" key="1">
    <citation type="submission" date="2018-09" db="EMBL/GenBank/DDBJ databases">
        <title>YIM 75000 draft genome.</title>
        <authorList>
            <person name="Tang S."/>
            <person name="Feng Y."/>
        </authorList>
    </citation>
    <scope>NUCLEOTIDE SEQUENCE [LARGE SCALE GENOMIC DNA]</scope>
    <source>
        <strain evidence="8 9">YIM 75000</strain>
    </source>
</reference>
<name>A0A3A3Z5U2_9ACTN</name>
<dbReference type="NCBIfam" id="TIGR02937">
    <property type="entry name" value="sigma70-ECF"/>
    <property type="match status" value="1"/>
</dbReference>
<dbReference type="InterPro" id="IPR011990">
    <property type="entry name" value="TPR-like_helical_dom_sf"/>
</dbReference>
<dbReference type="AlphaFoldDB" id="A0A3A3Z5U2"/>
<feature type="domain" description="DUF6596" evidence="7">
    <location>
        <begin position="199"/>
        <end position="297"/>
    </location>
</feature>
<dbReference type="InterPro" id="IPR013325">
    <property type="entry name" value="RNA_pol_sigma_r2"/>
</dbReference>
<evidence type="ECO:0000256" key="2">
    <source>
        <dbReference type="ARBA" id="ARBA00023015"/>
    </source>
</evidence>
<dbReference type="Pfam" id="PF08281">
    <property type="entry name" value="Sigma70_r4_2"/>
    <property type="match status" value="1"/>
</dbReference>
<dbReference type="SUPFAM" id="SSF88659">
    <property type="entry name" value="Sigma3 and sigma4 domains of RNA polymerase sigma factors"/>
    <property type="match status" value="1"/>
</dbReference>
<evidence type="ECO:0000313" key="8">
    <source>
        <dbReference type="EMBL" id="RJK95984.1"/>
    </source>
</evidence>
<dbReference type="InterPro" id="IPR036388">
    <property type="entry name" value="WH-like_DNA-bd_sf"/>
</dbReference>
<keyword evidence="2" id="KW-0805">Transcription regulation</keyword>
<dbReference type="Proteomes" id="UP000265614">
    <property type="component" value="Unassembled WGS sequence"/>
</dbReference>
<dbReference type="GO" id="GO:0016987">
    <property type="term" value="F:sigma factor activity"/>
    <property type="evidence" value="ECO:0007669"/>
    <property type="project" value="UniProtKB-KW"/>
</dbReference>
<keyword evidence="9" id="KW-1185">Reference proteome</keyword>
<comment type="caution">
    <text evidence="8">The sequence shown here is derived from an EMBL/GenBank/DDBJ whole genome shotgun (WGS) entry which is preliminary data.</text>
</comment>
<dbReference type="GO" id="GO:0003677">
    <property type="term" value="F:DNA binding"/>
    <property type="evidence" value="ECO:0007669"/>
    <property type="project" value="InterPro"/>
</dbReference>
<dbReference type="GO" id="GO:0006352">
    <property type="term" value="P:DNA-templated transcription initiation"/>
    <property type="evidence" value="ECO:0007669"/>
    <property type="project" value="InterPro"/>
</dbReference>
<dbReference type="Gene3D" id="1.25.40.10">
    <property type="entry name" value="Tetratricopeptide repeat domain"/>
    <property type="match status" value="1"/>
</dbReference>
<dbReference type="InterPro" id="IPR014284">
    <property type="entry name" value="RNA_pol_sigma-70_dom"/>
</dbReference>
<evidence type="ECO:0000259" key="7">
    <source>
        <dbReference type="Pfam" id="PF20239"/>
    </source>
</evidence>
<gene>
    <name evidence="8" type="ORF">D5H78_10410</name>
</gene>
<proteinExistence type="inferred from homology"/>
<dbReference type="EMBL" id="QZEZ01000004">
    <property type="protein sequence ID" value="RJK95984.1"/>
    <property type="molecule type" value="Genomic_DNA"/>
</dbReference>
<feature type="domain" description="RNA polymerase sigma factor 70 region 4 type 2" evidence="6">
    <location>
        <begin position="130"/>
        <end position="181"/>
    </location>
</feature>
<accession>A0A3A3Z5U2</accession>
<feature type="domain" description="RNA polymerase sigma-70 region 2" evidence="5">
    <location>
        <begin position="29"/>
        <end position="95"/>
    </location>
</feature>
<dbReference type="OrthoDB" id="9780299at2"/>
<keyword evidence="3" id="KW-0731">Sigma factor</keyword>
<evidence type="ECO:0000313" key="9">
    <source>
        <dbReference type="Proteomes" id="UP000265614"/>
    </source>
</evidence>
<evidence type="ECO:0000259" key="5">
    <source>
        <dbReference type="Pfam" id="PF04542"/>
    </source>
</evidence>
<evidence type="ECO:0000259" key="6">
    <source>
        <dbReference type="Pfam" id="PF08281"/>
    </source>
</evidence>
<dbReference type="InterPro" id="IPR046531">
    <property type="entry name" value="DUF6596"/>
</dbReference>
<organism evidence="8 9">
    <name type="scientific">Vallicoccus soli</name>
    <dbReference type="NCBI Taxonomy" id="2339232"/>
    <lineage>
        <taxon>Bacteria</taxon>
        <taxon>Bacillati</taxon>
        <taxon>Actinomycetota</taxon>
        <taxon>Actinomycetes</taxon>
        <taxon>Motilibacterales</taxon>
        <taxon>Vallicoccaceae</taxon>
        <taxon>Vallicoccus</taxon>
    </lineage>
</organism>
<dbReference type="Gene3D" id="1.10.10.10">
    <property type="entry name" value="Winged helix-like DNA-binding domain superfamily/Winged helix DNA-binding domain"/>
    <property type="match status" value="1"/>
</dbReference>
<sequence length="432" mass="46534">MERCGRGPSRHPDGTAVLTADTHAALVALVRDEGRRVMATLVRTTGSWELAEDAVQDAALRALETWSRDGIPAEPRAWLTLTARRRALDVLRREAARTGKQQEAVTLMDQRGTAEDLPGSVVRDDLLRLIFTCCHPALSPQTQVALALRTLAGLSTAETARALLVPEQVMAKRLTRAKQKIRDAAIPYRVPPDAELPARLRGVGATVYLMFNEGWAPGAGDTVVRPDLLDEAVRLARLLHELMPDEPTATGLLALLLLLDARRASRAGPDGSPLLLREQDRALWDRALVDEGMALLGDGLRRTPERPDPYVVQAAIAACHVLAPHPQATDWRAICSWYDVLLTVQDVPAVRLARAVALAERDGPAAGLAALEHVRGLERTAALHAARAELLLQCGHGPAAVAAYDRALALPASGPQAKHLQGRRAAAQAASQ</sequence>
<dbReference type="InterPro" id="IPR007627">
    <property type="entry name" value="RNA_pol_sigma70_r2"/>
</dbReference>
<dbReference type="InterPro" id="IPR013324">
    <property type="entry name" value="RNA_pol_sigma_r3/r4-like"/>
</dbReference>
<evidence type="ECO:0000256" key="1">
    <source>
        <dbReference type="ARBA" id="ARBA00010641"/>
    </source>
</evidence>
<keyword evidence="4" id="KW-0804">Transcription</keyword>
<dbReference type="Pfam" id="PF20239">
    <property type="entry name" value="DUF6596"/>
    <property type="match status" value="1"/>
</dbReference>
<protein>
    <submittedName>
        <fullName evidence="8">Sigma-70 family RNA polymerase sigma factor</fullName>
    </submittedName>
</protein>
<evidence type="ECO:0000256" key="4">
    <source>
        <dbReference type="ARBA" id="ARBA00023163"/>
    </source>
</evidence>
<evidence type="ECO:0000256" key="3">
    <source>
        <dbReference type="ARBA" id="ARBA00023082"/>
    </source>
</evidence>
<dbReference type="PANTHER" id="PTHR47756:SF2">
    <property type="entry name" value="BLL6612 PROTEIN"/>
    <property type="match status" value="1"/>
</dbReference>